<dbReference type="SMART" id="SM00220">
    <property type="entry name" value="S_TKc"/>
    <property type="match status" value="1"/>
</dbReference>
<feature type="region of interest" description="Disordered" evidence="14">
    <location>
        <begin position="126"/>
        <end position="181"/>
    </location>
</feature>
<sequence>MESGGDAGAASRRGGGGFPGAARPGAPPAADGGVNMDGPGGSGAAPAAGPGVPAPPPRAPCSRDPKMVHQRFLRRSVVDSDQEEPAFDLPESEHQRKIILLPKTRRIIAERAKAGHGAAEKVCLEAEPPGPLRAGPAPGGAAGPEEQKEAGRDAERKEASDASREQGKAKKEEPEEEADMKAVATSLDGRFLKFDIELGRGSFKTVYKGLDTETWVEVAWCELQDRKLTKVERQRFKEEAEMLKGLQHPNIVRFYDFWESCVKGKRCIVLVTELMTSGTLKTYLKRFKVMKPKVLRSWCRQILKGLLFLHTRTPPIIHRDLKCDNIFITGPTGSVKIGDLGLATLKRASFAKSVIGTPEFMAPEMYEEHYDESVDVYAFGMCMLEMATSEYPYSECQNAAQIYRKVTCGIKPASFEKVTDPEIKEIIGECICKNKEERYEIKDLLSHAFFAEDTGVRVELAEEDHGRKSSIALRLWVEDPKKLKGKPKDNGAIEFTFDLEKETPDDVAQEMIDSGFFHENDLKIVAKSIRDRVALILWRRERIWPRIQSEERRDSECLEKSKAPHPQQVQVTYLSHTGHHILSESEEPEADQHPFQQNLPTSVTSVASDSTFDSGQGSTVYSDSQSSQQSVIYSSVPDAVPPAIQRVYSPPLSESQALPHSLPQLGHYQQPSAPALPVVQAPPAVVPQRPQHYQEPAMTFPVVQPTTVASMQLGQSQPVLASQQQPISQQTSLQQVLASQPVCPIQPAPHLLPQYQPQTSQVAASSTPLKPLQISTVPQLPPVAPSQIPQFPVIPAITPLAGLDNLPPNLSDIPAANVPPIPAPSQYFAPAVILPSLPMNPTLPMAPNSPALPMQAVNLPHTTVASLVLPCQTIVPNMSAATIPLLAVAPPGVPALPPHHAVSQLPQQQMYPTTFQQIIQSEAPSPHHTQSTQAVSQPQQPPPPQSLQPGVIHPSEQPLPAPGAGNQEQAIQDKLQTLSQSCESYMSPDVASGKEMSDSFEGAIGSGKQEGKSSKKHKKSTRARSRQEKTNRPKLTILNVCNTGDKMVECQLETHNHKMVTFKFDLDGDAPEEIATYMVENEFILQSEKETFIEQMKDIIDKAEDMLSEDTEGERSSDQGTSPQQDTDGTEMNEEKRPSQVKTPVYQQNVLHTGKRWFIICPVVENPTTDAPEFSPPVPQSAQQSEGPDLEQSDDQQANSAVPDVPGVLACQQLPLQASVCDSPIGASPSLAQIPAAASSAGLPSQAELSAPAPPGPAPNILEQAAANGGQPECSLLQAALPPPPGTPAPGAAPLEEPADAPLAAQPTQQAQQQADEAMCIPDVEIACCSVGPPKAVPPAPAKAAELCPLPVLPDAVVLERQPAAQIPHLPEAGQPGVLQHSFVNQVFPASVASESLNLAGSQLQSPTQVSMATSQQHVMLSQTQPVTCASMGIGLLQQQQPCTVESDGEGPPRVDFVDNTIKSLDEKLRNLLYQEYVPTSSASAGTPDAFVPLEQADSEFNLPPFTEDPKLVLDLREPGHNTTDSCRELKAAEAQFVPAVPPEIAPHPVLLEKSEAAGIGTESLEARGSAASITPAPVTPAKGLLQVTPTSSSIAKQMETSKTNEKAKATTSSTHTDNVMQLSTADGVINNLQRDDSLDSGSYGKQSGTHDSGTPAKTIGRFSVSSTQDELTLAAPHCLRFSAPPDVYLDELPSSPDQKTAVRRVQTASSVDVLCDQGSSDSAEEPFHRQAAAAQPSPPSSSAASDLIKKAAAFLQRTGKAGSQGPDSPNGQGTKIPTINITSFHSQSSYMSSDNDSEFEDADMKKELQNLREKHMKEIAELQTQQKNEIEALYIRLGKPLPPNMGFLHSAPPSGRRRRTSKNKLKGGKLLNPLVQQLRSGTSSTSNVSDSKDSPHKETTKAQPGSPETTGVTSSVSATFGKSVQTQQPCSVKASLSSDICSGLGPEGGDVNASSGQGSSTNSLVTCPEPLPQSTLQVQANNSNNKKGTFTDDLHKLVDQWTSKTVGAAQAKPSLNQLKQNQKRQDMEPKANPMQTQNETCGVNSVRTGLGKRCIVPVSCPMSAALTPGVSPSMPVPMPGTTPSGTVTPYAMPLCQYGGVFPTPLYGVQWSGPAARPGLVGGQSIAHFSALSKACLQMYPVPLQQPAADPPGPRVRLT</sequence>
<evidence type="ECO:0000256" key="10">
    <source>
        <dbReference type="ARBA" id="ARBA00022840"/>
    </source>
</evidence>
<feature type="compositionally biased region" description="Polar residues" evidence="14">
    <location>
        <begin position="1588"/>
        <end position="1602"/>
    </location>
</feature>
<feature type="compositionally biased region" description="Basic and acidic residues" evidence="14">
    <location>
        <begin position="1891"/>
        <end position="1901"/>
    </location>
</feature>
<feature type="region of interest" description="Disordered" evidence="14">
    <location>
        <begin position="1168"/>
        <end position="1202"/>
    </location>
</feature>
<dbReference type="InterPro" id="IPR000719">
    <property type="entry name" value="Prot_kinase_dom"/>
</dbReference>
<dbReference type="InterPro" id="IPR050588">
    <property type="entry name" value="WNK_Ser-Thr_kinase"/>
</dbReference>
<feature type="compositionally biased region" description="Basic and acidic residues" evidence="14">
    <location>
        <begin position="145"/>
        <end position="173"/>
    </location>
</feature>
<feature type="region of interest" description="Disordered" evidence="14">
    <location>
        <begin position="1714"/>
        <end position="1746"/>
    </location>
</feature>
<feature type="region of interest" description="Disordered" evidence="14">
    <location>
        <begin position="1758"/>
        <end position="1779"/>
    </location>
</feature>
<organism evidence="16 17">
    <name type="scientific">Phasianus colchicus</name>
    <name type="common">Common pheasant</name>
    <dbReference type="NCBI Taxonomy" id="9054"/>
    <lineage>
        <taxon>Eukaryota</taxon>
        <taxon>Metazoa</taxon>
        <taxon>Chordata</taxon>
        <taxon>Craniata</taxon>
        <taxon>Vertebrata</taxon>
        <taxon>Euteleostomi</taxon>
        <taxon>Archelosauria</taxon>
        <taxon>Archosauria</taxon>
        <taxon>Dinosauria</taxon>
        <taxon>Saurischia</taxon>
        <taxon>Theropoda</taxon>
        <taxon>Coelurosauria</taxon>
        <taxon>Aves</taxon>
        <taxon>Neognathae</taxon>
        <taxon>Galloanserae</taxon>
        <taxon>Galliformes</taxon>
        <taxon>Phasianidae</taxon>
        <taxon>Phasianinae</taxon>
        <taxon>Phasianus</taxon>
    </lineage>
</organism>
<feature type="coiled-coil region" evidence="13">
    <location>
        <begin position="1806"/>
        <end position="1833"/>
    </location>
</feature>
<dbReference type="GO" id="GO:0005737">
    <property type="term" value="C:cytoplasm"/>
    <property type="evidence" value="ECO:0007669"/>
    <property type="project" value="UniProtKB-SubCell"/>
</dbReference>
<evidence type="ECO:0000256" key="1">
    <source>
        <dbReference type="ARBA" id="ARBA00001946"/>
    </source>
</evidence>
<evidence type="ECO:0000256" key="3">
    <source>
        <dbReference type="ARBA" id="ARBA00012513"/>
    </source>
</evidence>
<reference evidence="16" key="2">
    <citation type="submission" date="2025-09" db="UniProtKB">
        <authorList>
            <consortium name="Ensembl"/>
        </authorList>
    </citation>
    <scope>IDENTIFICATION</scope>
</reference>
<keyword evidence="13" id="KW-0175">Coiled coil</keyword>
<feature type="region of interest" description="Disordered" evidence="14">
    <location>
        <begin position="605"/>
        <end position="626"/>
    </location>
</feature>
<evidence type="ECO:0000256" key="8">
    <source>
        <dbReference type="ARBA" id="ARBA00022741"/>
    </source>
</evidence>
<comment type="cofactor">
    <cofactor evidence="1">
        <name>Mg(2+)</name>
        <dbReference type="ChEBI" id="CHEBI:18420"/>
    </cofactor>
</comment>
<keyword evidence="8" id="KW-0547">Nucleotide-binding</keyword>
<feature type="compositionally biased region" description="Polar residues" evidence="14">
    <location>
        <begin position="1118"/>
        <end position="1127"/>
    </location>
</feature>
<evidence type="ECO:0000256" key="9">
    <source>
        <dbReference type="ARBA" id="ARBA00022777"/>
    </source>
</evidence>
<evidence type="ECO:0000256" key="5">
    <source>
        <dbReference type="ARBA" id="ARBA00022527"/>
    </source>
</evidence>
<evidence type="ECO:0000256" key="11">
    <source>
        <dbReference type="ARBA" id="ARBA00047899"/>
    </source>
</evidence>
<feature type="compositionally biased region" description="Polar residues" evidence="14">
    <location>
        <begin position="1766"/>
        <end position="1779"/>
    </location>
</feature>
<feature type="compositionally biased region" description="Low complexity" evidence="14">
    <location>
        <begin position="20"/>
        <end position="33"/>
    </location>
</feature>
<dbReference type="PROSITE" id="PS50011">
    <property type="entry name" value="PROTEIN_KINASE_DOM"/>
    <property type="match status" value="1"/>
</dbReference>
<keyword evidence="4" id="KW-0963">Cytoplasm</keyword>
<feature type="region of interest" description="Disordered" evidence="14">
    <location>
        <begin position="1"/>
        <end position="97"/>
    </location>
</feature>
<keyword evidence="9" id="KW-0418">Kinase</keyword>
<feature type="region of interest" description="Disordered" evidence="14">
    <location>
        <begin position="1243"/>
        <end position="1297"/>
    </location>
</feature>
<dbReference type="Pfam" id="PF24889">
    <property type="entry name" value="CCTL2_WNK"/>
    <property type="match status" value="1"/>
</dbReference>
<feature type="compositionally biased region" description="Polar residues" evidence="14">
    <location>
        <begin position="1610"/>
        <end position="1625"/>
    </location>
</feature>
<keyword evidence="5" id="KW-0723">Serine/threonine-protein kinase</keyword>
<evidence type="ECO:0000313" key="17">
    <source>
        <dbReference type="Proteomes" id="UP000472261"/>
    </source>
</evidence>
<feature type="compositionally biased region" description="Basic residues" evidence="14">
    <location>
        <begin position="1014"/>
        <end position="1024"/>
    </location>
</feature>
<dbReference type="FunFam" id="3.30.200.20:FF:000494">
    <property type="entry name" value="serine/threonine-protein kinase WNK2 isoform X2"/>
    <property type="match status" value="1"/>
</dbReference>
<dbReference type="PANTHER" id="PTHR13902">
    <property type="entry name" value="SERINE/THREONINE-PROTEIN KINASE WNK WITH NO LYSINE -RELATED"/>
    <property type="match status" value="1"/>
</dbReference>
<dbReference type="PROSITE" id="PS00108">
    <property type="entry name" value="PROTEIN_KINASE_ST"/>
    <property type="match status" value="1"/>
</dbReference>
<feature type="region of interest" description="Disordered" evidence="14">
    <location>
        <begin position="1107"/>
        <end position="1145"/>
    </location>
</feature>
<keyword evidence="6" id="KW-0597">Phosphoprotein</keyword>
<evidence type="ECO:0000259" key="15">
    <source>
        <dbReference type="PROSITE" id="PS50011"/>
    </source>
</evidence>
<keyword evidence="7" id="KW-0808">Transferase</keyword>
<evidence type="ECO:0000256" key="7">
    <source>
        <dbReference type="ARBA" id="ARBA00022679"/>
    </source>
</evidence>
<dbReference type="FunFam" id="3.10.20.90:FF:000007">
    <property type="entry name" value="Serine/threonine-protein kinase WNK1 isoform 1"/>
    <property type="match status" value="1"/>
</dbReference>
<dbReference type="SUPFAM" id="SSF56112">
    <property type="entry name" value="Protein kinase-like (PK-like)"/>
    <property type="match status" value="1"/>
</dbReference>
<feature type="region of interest" description="Disordered" evidence="14">
    <location>
        <begin position="1840"/>
        <end position="1915"/>
    </location>
</feature>
<dbReference type="GO" id="GO:0005524">
    <property type="term" value="F:ATP binding"/>
    <property type="evidence" value="ECO:0007669"/>
    <property type="project" value="UniProtKB-KW"/>
</dbReference>
<dbReference type="Proteomes" id="UP000472261">
    <property type="component" value="Unplaced"/>
</dbReference>
<evidence type="ECO:0000256" key="14">
    <source>
        <dbReference type="SAM" id="MobiDB-lite"/>
    </source>
</evidence>
<dbReference type="Gene3D" id="3.30.200.20">
    <property type="entry name" value="Phosphorylase Kinase, domain 1"/>
    <property type="match status" value="1"/>
</dbReference>
<evidence type="ECO:0000313" key="16">
    <source>
        <dbReference type="Ensembl" id="ENSPCLP00000001120.1"/>
    </source>
</evidence>
<proteinExistence type="predicted"/>
<feature type="compositionally biased region" description="Low complexity" evidence="14">
    <location>
        <begin position="1869"/>
        <end position="1890"/>
    </location>
</feature>
<dbReference type="InterPro" id="IPR008271">
    <property type="entry name" value="Ser/Thr_kinase_AS"/>
</dbReference>
<feature type="compositionally biased region" description="Polar residues" evidence="14">
    <location>
        <begin position="1640"/>
        <end position="1653"/>
    </location>
</feature>
<name>A0A669P2A5_PHACC</name>
<dbReference type="InterPro" id="IPR024678">
    <property type="entry name" value="Kinase_OSR1/WNK_CCT"/>
</dbReference>
<feature type="compositionally biased region" description="Basic residues" evidence="14">
    <location>
        <begin position="1856"/>
        <end position="1868"/>
    </location>
</feature>
<dbReference type="FunFam" id="3.10.20.90:FF:000012">
    <property type="entry name" value="Serine/threonine-protein kinase WNK1 isoform 2"/>
    <property type="match status" value="1"/>
</dbReference>
<dbReference type="Gene3D" id="3.10.20.90">
    <property type="entry name" value="Phosphatidylinositol 3-kinase Catalytic Subunit, Chain A, domain 1"/>
    <property type="match status" value="2"/>
</dbReference>
<dbReference type="EC" id="2.7.11.1" evidence="3"/>
<feature type="compositionally biased region" description="Polar residues" evidence="14">
    <location>
        <begin position="1902"/>
        <end position="1915"/>
    </location>
</feature>
<dbReference type="GO" id="GO:0004674">
    <property type="term" value="F:protein serine/threonine kinase activity"/>
    <property type="evidence" value="ECO:0007669"/>
    <property type="project" value="UniProtKB-KW"/>
</dbReference>
<dbReference type="FunFam" id="1.10.510.10:FF:000006">
    <property type="entry name" value="Serine/threonine-protein kinase WNK1 isoform 2"/>
    <property type="match status" value="1"/>
</dbReference>
<feature type="region of interest" description="Disordered" evidence="14">
    <location>
        <begin position="923"/>
        <end position="968"/>
    </location>
</feature>
<dbReference type="Ensembl" id="ENSPCLT00000001491.1">
    <property type="protein sequence ID" value="ENSPCLP00000001120.1"/>
    <property type="gene ID" value="ENSPCLG00000000937.1"/>
</dbReference>
<dbReference type="InterPro" id="IPR056865">
    <property type="entry name" value="CCTL2_WNK"/>
</dbReference>
<accession>A0A669P2A5</accession>
<feature type="compositionally biased region" description="Polar residues" evidence="14">
    <location>
        <begin position="605"/>
        <end position="617"/>
    </location>
</feature>
<evidence type="ECO:0000256" key="4">
    <source>
        <dbReference type="ARBA" id="ARBA00022490"/>
    </source>
</evidence>
<comment type="catalytic activity">
    <reaction evidence="11">
        <text>L-threonyl-[protein] + ATP = O-phospho-L-threonyl-[protein] + ADP + H(+)</text>
        <dbReference type="Rhea" id="RHEA:46608"/>
        <dbReference type="Rhea" id="RHEA-COMP:11060"/>
        <dbReference type="Rhea" id="RHEA-COMP:11605"/>
        <dbReference type="ChEBI" id="CHEBI:15378"/>
        <dbReference type="ChEBI" id="CHEBI:30013"/>
        <dbReference type="ChEBI" id="CHEBI:30616"/>
        <dbReference type="ChEBI" id="CHEBI:61977"/>
        <dbReference type="ChEBI" id="CHEBI:456216"/>
        <dbReference type="EC" id="2.7.11.1"/>
    </reaction>
</comment>
<reference evidence="16" key="1">
    <citation type="submission" date="2025-08" db="UniProtKB">
        <authorList>
            <consortium name="Ensembl"/>
        </authorList>
    </citation>
    <scope>IDENTIFICATION</scope>
</reference>
<evidence type="ECO:0000256" key="2">
    <source>
        <dbReference type="ARBA" id="ARBA00004496"/>
    </source>
</evidence>
<dbReference type="CDD" id="cd14032">
    <property type="entry name" value="STKc_WNK2_like"/>
    <property type="match status" value="1"/>
</dbReference>
<evidence type="ECO:0000256" key="12">
    <source>
        <dbReference type="ARBA" id="ARBA00048679"/>
    </source>
</evidence>
<feature type="region of interest" description="Disordered" evidence="14">
    <location>
        <begin position="2009"/>
        <end position="2039"/>
    </location>
</feature>
<dbReference type="InterPro" id="IPR011009">
    <property type="entry name" value="Kinase-like_dom_sf"/>
</dbReference>
<dbReference type="Pfam" id="PF12202">
    <property type="entry name" value="OSR1_C"/>
    <property type="match status" value="1"/>
</dbReference>
<comment type="catalytic activity">
    <reaction evidence="12">
        <text>L-seryl-[protein] + ATP = O-phospho-L-seryl-[protein] + ADP + H(+)</text>
        <dbReference type="Rhea" id="RHEA:17989"/>
        <dbReference type="Rhea" id="RHEA-COMP:9863"/>
        <dbReference type="Rhea" id="RHEA-COMP:11604"/>
        <dbReference type="ChEBI" id="CHEBI:15378"/>
        <dbReference type="ChEBI" id="CHEBI:29999"/>
        <dbReference type="ChEBI" id="CHEBI:30616"/>
        <dbReference type="ChEBI" id="CHEBI:83421"/>
        <dbReference type="ChEBI" id="CHEBI:456216"/>
        <dbReference type="EC" id="2.7.11.1"/>
    </reaction>
</comment>
<comment type="subcellular location">
    <subcellularLocation>
        <location evidence="2">Cytoplasm</location>
    </subcellularLocation>
</comment>
<dbReference type="Pfam" id="PF00069">
    <property type="entry name" value="Pkinase"/>
    <property type="match status" value="1"/>
</dbReference>
<evidence type="ECO:0000256" key="6">
    <source>
        <dbReference type="ARBA" id="ARBA00022553"/>
    </source>
</evidence>
<feature type="region of interest" description="Disordered" evidence="14">
    <location>
        <begin position="986"/>
        <end position="1033"/>
    </location>
</feature>
<evidence type="ECO:0000256" key="13">
    <source>
        <dbReference type="SAM" id="Coils"/>
    </source>
</evidence>
<feature type="compositionally biased region" description="Low complexity" evidence="14">
    <location>
        <begin position="1731"/>
        <end position="1746"/>
    </location>
</feature>
<feature type="compositionally biased region" description="Low complexity" evidence="14">
    <location>
        <begin position="1"/>
        <end position="12"/>
    </location>
</feature>
<dbReference type="Gene3D" id="1.10.510.10">
    <property type="entry name" value="Transferase(Phosphotransferase) domain 1"/>
    <property type="match status" value="1"/>
</dbReference>
<keyword evidence="10" id="KW-0067">ATP-binding</keyword>
<protein>
    <recommendedName>
        <fullName evidence="3">non-specific serine/threonine protein kinase</fullName>
        <ecNumber evidence="3">2.7.11.1</ecNumber>
    </recommendedName>
</protein>
<keyword evidence="17" id="KW-1185">Reference proteome</keyword>
<feature type="domain" description="Protein kinase" evidence="15">
    <location>
        <begin position="192"/>
        <end position="450"/>
    </location>
</feature>
<feature type="region of interest" description="Disordered" evidence="14">
    <location>
        <begin position="1568"/>
        <end position="1661"/>
    </location>
</feature>